<sequence length="146" mass="16305">MLKTRPLSKPNQLVMAAVELDDVFYFFSSPPNASSRLSCVDVESGMARAWRGRNGGKVSQSRGSNSAFTITSNIFLSLTLTVYRGQALQVHHHLARLPKHTQYLPIERNSMFPNYRRPLDLSSIHDLAKPSTYVPTKAKSGTIQVE</sequence>
<evidence type="ECO:0000313" key="1">
    <source>
        <dbReference type="EMBL" id="SJL16079.1"/>
    </source>
</evidence>
<gene>
    <name evidence="1" type="ORF">ARMOST_19595</name>
</gene>
<organism evidence="1 2">
    <name type="scientific">Armillaria ostoyae</name>
    <name type="common">Armillaria root rot fungus</name>
    <dbReference type="NCBI Taxonomy" id="47428"/>
    <lineage>
        <taxon>Eukaryota</taxon>
        <taxon>Fungi</taxon>
        <taxon>Dikarya</taxon>
        <taxon>Basidiomycota</taxon>
        <taxon>Agaricomycotina</taxon>
        <taxon>Agaricomycetes</taxon>
        <taxon>Agaricomycetidae</taxon>
        <taxon>Agaricales</taxon>
        <taxon>Marasmiineae</taxon>
        <taxon>Physalacriaceae</taxon>
        <taxon>Armillaria</taxon>
    </lineage>
</organism>
<dbReference type="OrthoDB" id="10680517at2759"/>
<dbReference type="AlphaFoldDB" id="A0A284S4Z6"/>
<keyword evidence="2" id="KW-1185">Reference proteome</keyword>
<dbReference type="EMBL" id="FUEG01000032">
    <property type="protein sequence ID" value="SJL16079.1"/>
    <property type="molecule type" value="Genomic_DNA"/>
</dbReference>
<evidence type="ECO:0000313" key="2">
    <source>
        <dbReference type="Proteomes" id="UP000219338"/>
    </source>
</evidence>
<protein>
    <submittedName>
        <fullName evidence="1">Uncharacterized protein</fullName>
    </submittedName>
</protein>
<proteinExistence type="predicted"/>
<accession>A0A284S4Z6</accession>
<dbReference type="Proteomes" id="UP000219338">
    <property type="component" value="Unassembled WGS sequence"/>
</dbReference>
<reference evidence="2" key="1">
    <citation type="journal article" date="2017" name="Nat. Ecol. Evol.">
        <title>Genome expansion and lineage-specific genetic innovations in the forest pathogenic fungi Armillaria.</title>
        <authorList>
            <person name="Sipos G."/>
            <person name="Prasanna A.N."/>
            <person name="Walter M.C."/>
            <person name="O'Connor E."/>
            <person name="Balint B."/>
            <person name="Krizsan K."/>
            <person name="Kiss B."/>
            <person name="Hess J."/>
            <person name="Varga T."/>
            <person name="Slot J."/>
            <person name="Riley R."/>
            <person name="Boka B."/>
            <person name="Rigling D."/>
            <person name="Barry K."/>
            <person name="Lee J."/>
            <person name="Mihaltcheva S."/>
            <person name="LaButti K."/>
            <person name="Lipzen A."/>
            <person name="Waldron R."/>
            <person name="Moloney N.M."/>
            <person name="Sperisen C."/>
            <person name="Kredics L."/>
            <person name="Vagvoelgyi C."/>
            <person name="Patrignani A."/>
            <person name="Fitzpatrick D."/>
            <person name="Nagy I."/>
            <person name="Doyle S."/>
            <person name="Anderson J.B."/>
            <person name="Grigoriev I.V."/>
            <person name="Gueldener U."/>
            <person name="Muensterkoetter M."/>
            <person name="Nagy L.G."/>
        </authorList>
    </citation>
    <scope>NUCLEOTIDE SEQUENCE [LARGE SCALE GENOMIC DNA]</scope>
    <source>
        <strain evidence="2">C18/9</strain>
    </source>
</reference>
<name>A0A284S4Z6_ARMOS</name>